<evidence type="ECO:0000259" key="4">
    <source>
        <dbReference type="SMART" id="SM00470"/>
    </source>
</evidence>
<dbReference type="CDD" id="cd16401">
    <property type="entry name" value="ParB_N_like_MT"/>
    <property type="match status" value="1"/>
</dbReference>
<reference evidence="5 6" key="1">
    <citation type="journal article" date="2016" name="Nat. Commun.">
        <title>Thousands of microbial genomes shed light on interconnected biogeochemical processes in an aquifer system.</title>
        <authorList>
            <person name="Anantharaman K."/>
            <person name="Brown C.T."/>
            <person name="Hug L.A."/>
            <person name="Sharon I."/>
            <person name="Castelle C.J."/>
            <person name="Probst A.J."/>
            <person name="Thomas B.C."/>
            <person name="Singh A."/>
            <person name="Wilkins M.J."/>
            <person name="Karaoz U."/>
            <person name="Brodie E.L."/>
            <person name="Williams K.H."/>
            <person name="Hubbard S.S."/>
            <person name="Banfield J.F."/>
        </authorList>
    </citation>
    <scope>NUCLEOTIDE SEQUENCE [LARGE SCALE GENOMIC DNA]</scope>
</reference>
<dbReference type="GO" id="GO:0007059">
    <property type="term" value="P:chromosome segregation"/>
    <property type="evidence" value="ECO:0007669"/>
    <property type="project" value="TreeGrafter"/>
</dbReference>
<dbReference type="SUPFAM" id="SSF53335">
    <property type="entry name" value="S-adenosyl-L-methionine-dependent methyltransferases"/>
    <property type="match status" value="1"/>
</dbReference>
<dbReference type="InterPro" id="IPR003115">
    <property type="entry name" value="ParB_N"/>
</dbReference>
<evidence type="ECO:0000313" key="6">
    <source>
        <dbReference type="Proteomes" id="UP000178873"/>
    </source>
</evidence>
<dbReference type="InterPro" id="IPR029063">
    <property type="entry name" value="SAM-dependent_MTases_sf"/>
</dbReference>
<evidence type="ECO:0000313" key="5">
    <source>
        <dbReference type="EMBL" id="OHA18207.1"/>
    </source>
</evidence>
<gene>
    <name evidence="5" type="ORF">A2664_01930</name>
</gene>
<dbReference type="GO" id="GO:0005694">
    <property type="term" value="C:chromosome"/>
    <property type="evidence" value="ECO:0007669"/>
    <property type="project" value="TreeGrafter"/>
</dbReference>
<keyword evidence="1" id="KW-0489">Methyltransferase</keyword>
<dbReference type="InterPro" id="IPR015840">
    <property type="entry name" value="DNA_MeTrfase_ParB"/>
</dbReference>
<dbReference type="Gene3D" id="3.90.1530.10">
    <property type="entry name" value="Conserved hypothetical protein from pyrococcus furiosus pfu- 392566-001, ParB domain"/>
    <property type="match status" value="1"/>
</dbReference>
<organism evidence="5 6">
    <name type="scientific">Candidatus Taylorbacteria bacterium RIFCSPHIGHO2_01_FULL_46_22b</name>
    <dbReference type="NCBI Taxonomy" id="1802301"/>
    <lineage>
        <taxon>Bacteria</taxon>
        <taxon>Candidatus Tayloriibacteriota</taxon>
    </lineage>
</organism>
<dbReference type="PANTHER" id="PTHR33375:SF1">
    <property type="entry name" value="CHROMOSOME-PARTITIONING PROTEIN PARB-RELATED"/>
    <property type="match status" value="1"/>
</dbReference>
<dbReference type="Gene3D" id="3.40.50.150">
    <property type="entry name" value="Vaccinia Virus protein VP39"/>
    <property type="match status" value="1"/>
</dbReference>
<dbReference type="PRINTS" id="PR00508">
    <property type="entry name" value="S21N4MTFRASE"/>
</dbReference>
<keyword evidence="2" id="KW-0808">Transferase</keyword>
<dbReference type="InterPro" id="IPR050336">
    <property type="entry name" value="Chromosome_partition/occlusion"/>
</dbReference>
<protein>
    <recommendedName>
        <fullName evidence="3">Methyltransferase</fullName>
        <ecNumber evidence="3">2.1.1.-</ecNumber>
    </recommendedName>
</protein>
<dbReference type="EC" id="2.1.1.-" evidence="3"/>
<comment type="caution">
    <text evidence="5">The sequence shown here is derived from an EMBL/GenBank/DDBJ whole genome shotgun (WGS) entry which is preliminary data.</text>
</comment>
<name>A0A1G2M2X3_9BACT</name>
<dbReference type="GO" id="GO:0003677">
    <property type="term" value="F:DNA binding"/>
    <property type="evidence" value="ECO:0007669"/>
    <property type="project" value="InterPro"/>
</dbReference>
<evidence type="ECO:0000256" key="2">
    <source>
        <dbReference type="ARBA" id="ARBA00022679"/>
    </source>
</evidence>
<dbReference type="STRING" id="1802301.A2664_01930"/>
<dbReference type="InterPro" id="IPR002941">
    <property type="entry name" value="DNA_methylase_N4/N6"/>
</dbReference>
<proteinExistence type="inferred from homology"/>
<dbReference type="Pfam" id="PF01555">
    <property type="entry name" value="N6_N4_Mtase"/>
    <property type="match status" value="1"/>
</dbReference>
<dbReference type="SMART" id="SM00470">
    <property type="entry name" value="ParB"/>
    <property type="match status" value="1"/>
</dbReference>
<evidence type="ECO:0000256" key="3">
    <source>
        <dbReference type="RuleBase" id="RU362026"/>
    </source>
</evidence>
<dbReference type="GO" id="GO:0032259">
    <property type="term" value="P:methylation"/>
    <property type="evidence" value="ECO:0007669"/>
    <property type="project" value="UniProtKB-KW"/>
</dbReference>
<evidence type="ECO:0000256" key="1">
    <source>
        <dbReference type="ARBA" id="ARBA00022603"/>
    </source>
</evidence>
<dbReference type="Pfam" id="PF02195">
    <property type="entry name" value="ParB_N"/>
    <property type="match status" value="1"/>
</dbReference>
<dbReference type="PIRSF" id="PIRSF036758">
    <property type="entry name" value="Aden_M_ParB"/>
    <property type="match status" value="1"/>
</dbReference>
<accession>A0A1G2M2X3</accession>
<dbReference type="InterPro" id="IPR036086">
    <property type="entry name" value="ParB/Sulfiredoxin_sf"/>
</dbReference>
<dbReference type="SUPFAM" id="SSF110849">
    <property type="entry name" value="ParB/Sulfiredoxin"/>
    <property type="match status" value="1"/>
</dbReference>
<dbReference type="GO" id="GO:0008170">
    <property type="term" value="F:N-methyltransferase activity"/>
    <property type="evidence" value="ECO:0007669"/>
    <property type="project" value="InterPro"/>
</dbReference>
<dbReference type="Proteomes" id="UP000178873">
    <property type="component" value="Unassembled WGS sequence"/>
</dbReference>
<sequence length="423" mass="47899">MSKDINIVYVPVKDLKPATYNPRKISDEALAQLKESITRFKMVDPIIVNSAPKRDGVVVGGHQRLRAAKELGHKTVPVVYVNIPSIEKEKELNLRLNRNTGEWDFSKLKAFDLELLLDIGFDDSDLTNIWDENLETEDDGFDVEKELAKITKPKTKLGDLYQLGAHRLICGDSTDPTVLKKLIGKDAVSMIYSDPVYNIGIDYNKGIGGKKSYGGTVNDKRTDTEYKTFLRTTLVNALAVSKPDTHVYYWCDESYIWLIQELYRELGIENKRVCMWIKNGHNPTPGVAFNKCYEPCVYGVRGRPYLTKGIDNLNEVFNKELTTGNRLIDDILDLLNIWLVKRMAGQDYQHATAKPPTLHEKAIRRCTCPSDLILDSFGGSGSTLIAAEQLKRRSALVELEPIFCDLIIKRYEALTHTKAKKLN</sequence>
<dbReference type="AlphaFoldDB" id="A0A1G2M2X3"/>
<comment type="similarity">
    <text evidence="3">Belongs to the N(4)/N(6)-methyltransferase family.</text>
</comment>
<dbReference type="PANTHER" id="PTHR33375">
    <property type="entry name" value="CHROMOSOME-PARTITIONING PROTEIN PARB-RELATED"/>
    <property type="match status" value="1"/>
</dbReference>
<dbReference type="GO" id="GO:0045881">
    <property type="term" value="P:positive regulation of sporulation resulting in formation of a cellular spore"/>
    <property type="evidence" value="ECO:0007669"/>
    <property type="project" value="TreeGrafter"/>
</dbReference>
<feature type="domain" description="ParB-like N-terminal" evidence="4">
    <location>
        <begin position="8"/>
        <end position="98"/>
    </location>
</feature>
<dbReference type="EMBL" id="MHRF01000007">
    <property type="protein sequence ID" value="OHA18207.1"/>
    <property type="molecule type" value="Genomic_DNA"/>
</dbReference>
<dbReference type="InterPro" id="IPR001091">
    <property type="entry name" value="RM_Methyltransferase"/>
</dbReference>